<name>A0A2S2DDI2_9BURK</name>
<gene>
    <name evidence="1" type="ORF">DIR46_02345</name>
</gene>
<dbReference type="KEGG" id="mtim:DIR46_02345"/>
<sequence>MNLETRIFTQDDKLVIGRSQDCTAILEDAKRRHSEGHHGTADVKHAARIPNVIVEKYCNDNGISFYEFMGNEVHIKRLVQHPDNSMFRIWKGNF</sequence>
<dbReference type="EMBL" id="CP029343">
    <property type="protein sequence ID" value="AWL03405.1"/>
    <property type="molecule type" value="Genomic_DNA"/>
</dbReference>
<dbReference type="Proteomes" id="UP000245820">
    <property type="component" value="Chromosome"/>
</dbReference>
<dbReference type="OrthoDB" id="8908724at2"/>
<proteinExistence type="predicted"/>
<dbReference type="RefSeq" id="WP_109343808.1">
    <property type="nucleotide sequence ID" value="NZ_CP029343.1"/>
</dbReference>
<keyword evidence="2" id="KW-1185">Reference proteome</keyword>
<reference evidence="1 2" key="1">
    <citation type="submission" date="2018-05" db="EMBL/GenBank/DDBJ databases">
        <title>Complete genome sequence of Massilia oculi sp. nov. CCUG 43427T (=DSM 26321T), the type strain of M. oculi, and comparison with genome sequences of other Massilia strains.</title>
        <authorList>
            <person name="Zhu B."/>
        </authorList>
    </citation>
    <scope>NUCLEOTIDE SEQUENCE [LARGE SCALE GENOMIC DNA]</scope>
    <source>
        <strain evidence="1 2">CCUG 43427</strain>
    </source>
</reference>
<protein>
    <submittedName>
        <fullName evidence="1">Uncharacterized protein</fullName>
    </submittedName>
</protein>
<evidence type="ECO:0000313" key="1">
    <source>
        <dbReference type="EMBL" id="AWL03405.1"/>
    </source>
</evidence>
<organism evidence="1 2">
    <name type="scientific">Massilia oculi</name>
    <dbReference type="NCBI Taxonomy" id="945844"/>
    <lineage>
        <taxon>Bacteria</taxon>
        <taxon>Pseudomonadati</taxon>
        <taxon>Pseudomonadota</taxon>
        <taxon>Betaproteobacteria</taxon>
        <taxon>Burkholderiales</taxon>
        <taxon>Oxalobacteraceae</taxon>
        <taxon>Telluria group</taxon>
        <taxon>Massilia</taxon>
    </lineage>
</organism>
<evidence type="ECO:0000313" key="2">
    <source>
        <dbReference type="Proteomes" id="UP000245820"/>
    </source>
</evidence>
<dbReference type="AlphaFoldDB" id="A0A2S2DDI2"/>
<accession>A0A2S2DDI2</accession>